<feature type="transmembrane region" description="Helical" evidence="1">
    <location>
        <begin position="133"/>
        <end position="150"/>
    </location>
</feature>
<dbReference type="Pfam" id="PF20182">
    <property type="entry name" value="DUF6545"/>
    <property type="match status" value="1"/>
</dbReference>
<sequence length="328" mass="36516">MEFVPALTLWTLSALRLPTMFDAKRASVFRATVLAAVACTLYVPSIYMVADRDLGGLNYAGLLLLLFLLCGFWQFRTAIVLAMVPNRERRRRQVTVGRAAIACAGAAVAVGFFTSRTNASDQNFPLTYGDQPGMAVFLWSGSAFIIWVCYDIARVCRHNVPQMRSRAFRAGFALIGLGCLAFALVLVDRLAYGAVLHSEGPHGADIGVLDAFYSIGETLAVLMVSLGLIIVRMPGQLHRERLGFRSRILLIKLFPLWRKQTAQRPDLVLEPPISNALNTFRRHPETQLHRRVIEIRDCEMARGHMAPAMTPRDLSLLEHAEDVLTRHA</sequence>
<reference evidence="3 4" key="1">
    <citation type="submission" date="2020-11" db="EMBL/GenBank/DDBJ databases">
        <title>Arthrobacter antarcticus sp. nov., isolated from Antarctic Soil.</title>
        <authorList>
            <person name="Li J."/>
        </authorList>
    </citation>
    <scope>NUCLEOTIDE SEQUENCE [LARGE SCALE GENOMIC DNA]</scope>
    <source>
        <strain evidence="3 4">Z1-20</strain>
    </source>
</reference>
<evidence type="ECO:0000313" key="3">
    <source>
        <dbReference type="EMBL" id="MBG0741821.1"/>
    </source>
</evidence>
<feature type="transmembrane region" description="Helical" evidence="1">
    <location>
        <begin position="171"/>
        <end position="191"/>
    </location>
</feature>
<feature type="transmembrane region" description="Helical" evidence="1">
    <location>
        <begin position="211"/>
        <end position="231"/>
    </location>
</feature>
<dbReference type="EMBL" id="JADNYM010000044">
    <property type="protein sequence ID" value="MBG0741821.1"/>
    <property type="molecule type" value="Genomic_DNA"/>
</dbReference>
<dbReference type="InterPro" id="IPR050039">
    <property type="entry name" value="MAB_1171c-like"/>
</dbReference>
<organism evidence="3 4">
    <name type="scientific">Arthrobacter terrae</name>
    <dbReference type="NCBI Taxonomy" id="2935737"/>
    <lineage>
        <taxon>Bacteria</taxon>
        <taxon>Bacillati</taxon>
        <taxon>Actinomycetota</taxon>
        <taxon>Actinomycetes</taxon>
        <taxon>Micrococcales</taxon>
        <taxon>Micrococcaceae</taxon>
        <taxon>Arthrobacter</taxon>
    </lineage>
</organism>
<name>A0A931G6E1_9MICC</name>
<keyword evidence="1" id="KW-0812">Transmembrane</keyword>
<evidence type="ECO:0000259" key="2">
    <source>
        <dbReference type="Pfam" id="PF20182"/>
    </source>
</evidence>
<dbReference type="AlphaFoldDB" id="A0A931G6E1"/>
<accession>A0A931G6E1</accession>
<feature type="domain" description="DUF6545" evidence="2">
    <location>
        <begin position="249"/>
        <end position="319"/>
    </location>
</feature>
<dbReference type="NCBIfam" id="NF042915">
    <property type="entry name" value="MAB_1171c_fam"/>
    <property type="match status" value="1"/>
</dbReference>
<gene>
    <name evidence="3" type="ORF">IV500_20930</name>
</gene>
<feature type="transmembrane region" description="Helical" evidence="1">
    <location>
        <begin position="96"/>
        <end position="113"/>
    </location>
</feature>
<dbReference type="Proteomes" id="UP000655366">
    <property type="component" value="Unassembled WGS sequence"/>
</dbReference>
<feature type="transmembrane region" description="Helical" evidence="1">
    <location>
        <begin position="59"/>
        <end position="84"/>
    </location>
</feature>
<proteinExistence type="predicted"/>
<dbReference type="InterPro" id="IPR046675">
    <property type="entry name" value="DUF6545"/>
</dbReference>
<dbReference type="RefSeq" id="WP_196398751.1">
    <property type="nucleotide sequence ID" value="NZ_JADNYM010000044.1"/>
</dbReference>
<keyword evidence="4" id="KW-1185">Reference proteome</keyword>
<comment type="caution">
    <text evidence="3">The sequence shown here is derived from an EMBL/GenBank/DDBJ whole genome shotgun (WGS) entry which is preliminary data.</text>
</comment>
<keyword evidence="1" id="KW-0472">Membrane</keyword>
<protein>
    <recommendedName>
        <fullName evidence="2">DUF6545 domain-containing protein</fullName>
    </recommendedName>
</protein>
<keyword evidence="1" id="KW-1133">Transmembrane helix</keyword>
<evidence type="ECO:0000256" key="1">
    <source>
        <dbReference type="SAM" id="Phobius"/>
    </source>
</evidence>
<evidence type="ECO:0000313" key="4">
    <source>
        <dbReference type="Proteomes" id="UP000655366"/>
    </source>
</evidence>